<dbReference type="PANTHER" id="PTHR43545">
    <property type="entry name" value="FORMATE DEHYDROGENASE, NITRATE-INDUCIBLE, IRON-SULFUR SUBUNIT"/>
    <property type="match status" value="1"/>
</dbReference>
<evidence type="ECO:0000256" key="6">
    <source>
        <dbReference type="ARBA" id="ARBA00023014"/>
    </source>
</evidence>
<dbReference type="PROSITE" id="PS51379">
    <property type="entry name" value="4FE4S_FER_2"/>
    <property type="match status" value="1"/>
</dbReference>
<dbReference type="Pfam" id="PF13247">
    <property type="entry name" value="Fer4_11"/>
    <property type="match status" value="1"/>
</dbReference>
<name>A0A1H2HWW8_9BACT</name>
<accession>A0A1H2HWW8</accession>
<dbReference type="Proteomes" id="UP000199608">
    <property type="component" value="Unassembled WGS sequence"/>
</dbReference>
<evidence type="ECO:0000256" key="5">
    <source>
        <dbReference type="ARBA" id="ARBA00023004"/>
    </source>
</evidence>
<keyword evidence="2" id="KW-0004">4Fe-4S</keyword>
<dbReference type="PANTHER" id="PTHR43545:SF6">
    <property type="entry name" value="FORMATE DEHYDROGENASE, NITRATE-INDUCIBLE, IRON-SULFUR SUBUNIT"/>
    <property type="match status" value="1"/>
</dbReference>
<sequence>MSKSIFIDTSICSACRACQVACKQWHDLPAEKTVNRGTFQNPEDLSFSTYKLVRMNEEMINGRLEWLFFPDQCRHCVDAPCLETAFDETAIYRDPATGAILYTKNSIKLDAEEIIGSCPYNIPRKAGDGTLAKCDMCNDRVHNGLKPACVTACPTGAMMFGEREEILEFAQKRLGKVKQKFPKAMLLNPDEVNVIYLVAFAPNLYSDYAVASANRGGLSRSVALRKMMGPFARMMRV</sequence>
<feature type="domain" description="4Fe-4S ferredoxin-type" evidence="7">
    <location>
        <begin position="3"/>
        <end position="33"/>
    </location>
</feature>
<comment type="subcellular location">
    <subcellularLocation>
        <location evidence="1">Cell envelope</location>
    </subcellularLocation>
</comment>
<dbReference type="GO" id="GO:0030313">
    <property type="term" value="C:cell envelope"/>
    <property type="evidence" value="ECO:0007669"/>
    <property type="project" value="UniProtKB-SubCell"/>
</dbReference>
<keyword evidence="4" id="KW-0677">Repeat</keyword>
<keyword evidence="3" id="KW-0479">Metal-binding</keyword>
<keyword evidence="6" id="KW-0411">Iron-sulfur</keyword>
<evidence type="ECO:0000256" key="4">
    <source>
        <dbReference type="ARBA" id="ARBA00022737"/>
    </source>
</evidence>
<dbReference type="Gene3D" id="3.30.70.20">
    <property type="match status" value="2"/>
</dbReference>
<evidence type="ECO:0000259" key="7">
    <source>
        <dbReference type="PROSITE" id="PS51379"/>
    </source>
</evidence>
<evidence type="ECO:0000313" key="8">
    <source>
        <dbReference type="EMBL" id="SDU36284.1"/>
    </source>
</evidence>
<dbReference type="RefSeq" id="WP_014958297.1">
    <property type="nucleotide sequence ID" value="NZ_FNLL01000007.1"/>
</dbReference>
<dbReference type="GO" id="GO:0051539">
    <property type="term" value="F:4 iron, 4 sulfur cluster binding"/>
    <property type="evidence" value="ECO:0007669"/>
    <property type="project" value="UniProtKB-KW"/>
</dbReference>
<dbReference type="SUPFAM" id="SSF54862">
    <property type="entry name" value="4Fe-4S ferredoxins"/>
    <property type="match status" value="1"/>
</dbReference>
<protein>
    <submittedName>
        <fullName evidence="8">Formate dehydrogenase iron-sulfur subunit</fullName>
    </submittedName>
</protein>
<dbReference type="InterPro" id="IPR017896">
    <property type="entry name" value="4Fe4S_Fe-S-bd"/>
</dbReference>
<evidence type="ECO:0000256" key="2">
    <source>
        <dbReference type="ARBA" id="ARBA00022485"/>
    </source>
</evidence>
<dbReference type="EMBL" id="FNLL01000007">
    <property type="protein sequence ID" value="SDU36284.1"/>
    <property type="molecule type" value="Genomic_DNA"/>
</dbReference>
<dbReference type="AlphaFoldDB" id="A0A1H2HWW8"/>
<evidence type="ECO:0000256" key="3">
    <source>
        <dbReference type="ARBA" id="ARBA00022723"/>
    </source>
</evidence>
<evidence type="ECO:0000313" key="9">
    <source>
        <dbReference type="Proteomes" id="UP000199608"/>
    </source>
</evidence>
<proteinExistence type="predicted"/>
<reference evidence="9" key="1">
    <citation type="submission" date="2016-10" db="EMBL/GenBank/DDBJ databases">
        <authorList>
            <person name="Varghese N."/>
            <person name="Submissions S."/>
        </authorList>
    </citation>
    <scope>NUCLEOTIDE SEQUENCE [LARGE SCALE GENOMIC DNA]</scope>
    <source>
        <strain evidence="9">DSM 3384</strain>
    </source>
</reference>
<keyword evidence="5" id="KW-0408">Iron</keyword>
<dbReference type="InterPro" id="IPR051555">
    <property type="entry name" value="FDH_Electron_Transfer_Unit"/>
</dbReference>
<evidence type="ECO:0000256" key="1">
    <source>
        <dbReference type="ARBA" id="ARBA00004196"/>
    </source>
</evidence>
<dbReference type="GO" id="GO:0046872">
    <property type="term" value="F:metal ion binding"/>
    <property type="evidence" value="ECO:0007669"/>
    <property type="project" value="UniProtKB-KW"/>
</dbReference>
<organism evidence="8 9">
    <name type="scientific">Desulfobacula phenolica</name>
    <dbReference type="NCBI Taxonomy" id="90732"/>
    <lineage>
        <taxon>Bacteria</taxon>
        <taxon>Pseudomonadati</taxon>
        <taxon>Thermodesulfobacteriota</taxon>
        <taxon>Desulfobacteria</taxon>
        <taxon>Desulfobacterales</taxon>
        <taxon>Desulfobacteraceae</taxon>
        <taxon>Desulfobacula</taxon>
    </lineage>
</organism>
<gene>
    <name evidence="8" type="ORF">SAMN04487931_10791</name>
</gene>
<keyword evidence="9" id="KW-1185">Reference proteome</keyword>
<dbReference type="CDD" id="cd10559">
    <property type="entry name" value="W-FDH"/>
    <property type="match status" value="1"/>
</dbReference>